<dbReference type="InterPro" id="IPR000121">
    <property type="entry name" value="PEP_util_C"/>
</dbReference>
<evidence type="ECO:0000313" key="11">
    <source>
        <dbReference type="EMBL" id="MBP1859247.1"/>
    </source>
</evidence>
<dbReference type="EMBL" id="JAGGJV010000004">
    <property type="protein sequence ID" value="MBP1859247.1"/>
    <property type="molecule type" value="Genomic_DNA"/>
</dbReference>
<evidence type="ECO:0000256" key="7">
    <source>
        <dbReference type="PIRNR" id="PIRNR000732"/>
    </source>
</evidence>
<evidence type="ECO:0000256" key="4">
    <source>
        <dbReference type="ARBA" id="ARBA00022723"/>
    </source>
</evidence>
<dbReference type="Gene3D" id="3.50.30.10">
    <property type="entry name" value="Phosphohistidine domain"/>
    <property type="match status" value="1"/>
</dbReference>
<reference evidence="11 12" key="1">
    <citation type="submission" date="2021-03" db="EMBL/GenBank/DDBJ databases">
        <title>Genomic Encyclopedia of Type Strains, Phase IV (KMG-IV): sequencing the most valuable type-strain genomes for metagenomic binning, comparative biology and taxonomic classification.</title>
        <authorList>
            <person name="Goeker M."/>
        </authorList>
    </citation>
    <scope>NUCLEOTIDE SEQUENCE [LARGE SCALE GENOMIC DNA]</scope>
    <source>
        <strain evidence="11 12">DSM 26427</strain>
    </source>
</reference>
<keyword evidence="6 7" id="KW-0460">Magnesium</keyword>
<comment type="catalytic activity">
    <reaction evidence="7">
        <text>L-histidyl-[protein] + phosphoenolpyruvate = N(pros)-phospho-L-histidyl-[protein] + pyruvate</text>
        <dbReference type="Rhea" id="RHEA:23880"/>
        <dbReference type="Rhea" id="RHEA-COMP:9745"/>
        <dbReference type="Rhea" id="RHEA-COMP:9746"/>
        <dbReference type="ChEBI" id="CHEBI:15361"/>
        <dbReference type="ChEBI" id="CHEBI:29979"/>
        <dbReference type="ChEBI" id="CHEBI:58702"/>
        <dbReference type="ChEBI" id="CHEBI:64837"/>
        <dbReference type="EC" id="2.7.3.9"/>
    </reaction>
</comment>
<evidence type="ECO:0000256" key="3">
    <source>
        <dbReference type="ARBA" id="ARBA00022679"/>
    </source>
</evidence>
<keyword evidence="7" id="KW-0598">Phosphotransferase system</keyword>
<dbReference type="GO" id="GO:0008965">
    <property type="term" value="F:phosphoenolpyruvate-protein phosphotransferase activity"/>
    <property type="evidence" value="ECO:0007669"/>
    <property type="project" value="UniProtKB-EC"/>
</dbReference>
<dbReference type="PRINTS" id="PR01736">
    <property type="entry name" value="PHPHTRNFRASE"/>
</dbReference>
<dbReference type="InterPro" id="IPR024692">
    <property type="entry name" value="PTS_EI"/>
</dbReference>
<accession>A0ABS4EMT3</accession>
<evidence type="ECO:0000259" key="8">
    <source>
        <dbReference type="Pfam" id="PF00391"/>
    </source>
</evidence>
<dbReference type="InterPro" id="IPR036618">
    <property type="entry name" value="PtsI_HPr-bd_sf"/>
</dbReference>
<sequence length="529" mass="55510">MSGVLRLQGQGNGCGYAAGPAYVSSEPLSPRGDPVSPSLEFENLDRAIAASVAALESLIARTDPASADILEFQIEMLRDPVIAEMAAEQIGKGQNAAFSWVAALEEYIAGFEQSEDDDIRARAVDMIDIRDRVLRALEGMPAADFPKGSIFIGKDMAPSLFLAHDWTDGGGIVLEAGSTASHVALLSRAKGVPMVVGIGGLSVEAETPVLADGSSGLVVVHPSGADIAAVAGAEKAVLPVVPGLEAGAFRIVSGGTVELLVNISDIAELRSLDPGACDGIGLLRTEFLLSSASDLANEEKQFQLYCEMLKWADGKPVTIRLLDLGGDKPLGGFGAEERNPFLGLRGIRLLLSMPVMLRIQARALLRAGAFGPLKVLLPMVTFPNEVADTRRIFEEEAASLAKRHIAISMPAIGMMVEVPVAAIMLDTFTDADFFSLGTNDLTQYLTATARDNPSVVDLYRQATPALLRLVSQTVAVAHEMGKPIGICGDLAGDPERLSSLIASGIRQISVAPAQLAAVKTAMAQAGMDG</sequence>
<dbReference type="SUPFAM" id="SSF47831">
    <property type="entry name" value="Enzyme I of the PEP:sugar phosphotransferase system HPr-binding (sub)domain"/>
    <property type="match status" value="1"/>
</dbReference>
<comment type="similarity">
    <text evidence="2 7">Belongs to the PEP-utilizing enzyme family.</text>
</comment>
<dbReference type="InterPro" id="IPR015813">
    <property type="entry name" value="Pyrv/PenolPyrv_kinase-like_dom"/>
</dbReference>
<dbReference type="Gene3D" id="1.10.274.10">
    <property type="entry name" value="PtsI, HPr-binding domain"/>
    <property type="match status" value="1"/>
</dbReference>
<dbReference type="Gene3D" id="3.20.20.60">
    <property type="entry name" value="Phosphoenolpyruvate-binding domains"/>
    <property type="match status" value="1"/>
</dbReference>
<dbReference type="InterPro" id="IPR040442">
    <property type="entry name" value="Pyrv_kinase-like_dom_sf"/>
</dbReference>
<dbReference type="PANTHER" id="PTHR46244:SF6">
    <property type="entry name" value="PHOSPHOENOLPYRUVATE-PROTEIN PHOSPHOTRANSFERASE"/>
    <property type="match status" value="1"/>
</dbReference>
<dbReference type="SUPFAM" id="SSF51621">
    <property type="entry name" value="Phosphoenolpyruvate/pyruvate domain"/>
    <property type="match status" value="1"/>
</dbReference>
<comment type="caution">
    <text evidence="11">The sequence shown here is derived from an EMBL/GenBank/DDBJ whole genome shotgun (WGS) entry which is preliminary data.</text>
</comment>
<dbReference type="InterPro" id="IPR008279">
    <property type="entry name" value="PEP-util_enz_mobile_dom"/>
</dbReference>
<dbReference type="InterPro" id="IPR036637">
    <property type="entry name" value="Phosphohistidine_dom_sf"/>
</dbReference>
<dbReference type="Pfam" id="PF05524">
    <property type="entry name" value="PEP-utilisers_N"/>
    <property type="match status" value="1"/>
</dbReference>
<keyword evidence="3 7" id="KW-0808">Transferase</keyword>
<dbReference type="Proteomes" id="UP000823786">
    <property type="component" value="Unassembled WGS sequence"/>
</dbReference>
<dbReference type="SUPFAM" id="SSF52009">
    <property type="entry name" value="Phosphohistidine domain"/>
    <property type="match status" value="1"/>
</dbReference>
<proteinExistence type="inferred from homology"/>
<keyword evidence="5 7" id="KW-0418">Kinase</keyword>
<dbReference type="Pfam" id="PF02896">
    <property type="entry name" value="PEP-utilizers_C"/>
    <property type="match status" value="1"/>
</dbReference>
<keyword evidence="4 7" id="KW-0479">Metal-binding</keyword>
<comment type="function">
    <text evidence="7">General (non sugar-specific) component of the phosphoenolpyruvate-dependent sugar phosphotransferase system (sugar PTS). This major carbohydrate active-transport system catalyzes the phosphorylation of incoming sugar substrates concomitantly with their translocation across the cell membrane. Enzyme I transfers the phosphoryl group from phosphoenolpyruvate (PEP) to the phosphoryl carrier protein (HPr).</text>
</comment>
<dbReference type="RefSeq" id="WP_209853163.1">
    <property type="nucleotide sequence ID" value="NZ_JAGGJV010000004.1"/>
</dbReference>
<dbReference type="PIRSF" id="PIRSF000732">
    <property type="entry name" value="PTS_enzyme_I"/>
    <property type="match status" value="1"/>
</dbReference>
<comment type="subcellular location">
    <subcellularLocation>
        <location evidence="7">Cytoplasm</location>
    </subcellularLocation>
</comment>
<feature type="domain" description="PEP-utilising enzyme mobile" evidence="8">
    <location>
        <begin position="145"/>
        <end position="216"/>
    </location>
</feature>
<dbReference type="InterPro" id="IPR050499">
    <property type="entry name" value="PEP-utilizing_PTS_enzyme"/>
</dbReference>
<evidence type="ECO:0000256" key="5">
    <source>
        <dbReference type="ARBA" id="ARBA00022777"/>
    </source>
</evidence>
<keyword evidence="7" id="KW-0963">Cytoplasm</keyword>
<feature type="domain" description="PEP-utilising enzyme C-terminal" evidence="9">
    <location>
        <begin position="252"/>
        <end position="525"/>
    </location>
</feature>
<gene>
    <name evidence="11" type="ORF">J2Z75_002759</name>
</gene>
<keyword evidence="12" id="KW-1185">Reference proteome</keyword>
<evidence type="ECO:0000256" key="1">
    <source>
        <dbReference type="ARBA" id="ARBA00001946"/>
    </source>
</evidence>
<keyword evidence="7" id="KW-0813">Transport</keyword>
<protein>
    <recommendedName>
        <fullName evidence="7">Phosphoenolpyruvate-protein phosphotransferase</fullName>
        <ecNumber evidence="7">2.7.3.9</ecNumber>
    </recommendedName>
    <alternativeName>
        <fullName evidence="7">Phosphotransferase system, enzyme I</fullName>
    </alternativeName>
</protein>
<evidence type="ECO:0000313" key="12">
    <source>
        <dbReference type="Proteomes" id="UP000823786"/>
    </source>
</evidence>
<evidence type="ECO:0000256" key="2">
    <source>
        <dbReference type="ARBA" id="ARBA00007837"/>
    </source>
</evidence>
<keyword evidence="7" id="KW-0762">Sugar transport</keyword>
<organism evidence="11 12">
    <name type="scientific">Rhizobium herbae</name>
    <dbReference type="NCBI Taxonomy" id="508661"/>
    <lineage>
        <taxon>Bacteria</taxon>
        <taxon>Pseudomonadati</taxon>
        <taxon>Pseudomonadota</taxon>
        <taxon>Alphaproteobacteria</taxon>
        <taxon>Hyphomicrobiales</taxon>
        <taxon>Rhizobiaceae</taxon>
        <taxon>Rhizobium/Agrobacterium group</taxon>
        <taxon>Rhizobium</taxon>
    </lineage>
</organism>
<name>A0ABS4EMT3_9HYPH</name>
<evidence type="ECO:0000259" key="9">
    <source>
        <dbReference type="Pfam" id="PF02896"/>
    </source>
</evidence>
<dbReference type="Pfam" id="PF00391">
    <property type="entry name" value="PEP-utilizers"/>
    <property type="match status" value="1"/>
</dbReference>
<dbReference type="EC" id="2.7.3.9" evidence="7"/>
<evidence type="ECO:0000259" key="10">
    <source>
        <dbReference type="Pfam" id="PF05524"/>
    </source>
</evidence>
<comment type="cofactor">
    <cofactor evidence="1 7">
        <name>Mg(2+)</name>
        <dbReference type="ChEBI" id="CHEBI:18420"/>
    </cofactor>
</comment>
<evidence type="ECO:0000256" key="6">
    <source>
        <dbReference type="ARBA" id="ARBA00022842"/>
    </source>
</evidence>
<dbReference type="InterPro" id="IPR008731">
    <property type="entry name" value="PTS_EIN"/>
</dbReference>
<feature type="domain" description="Phosphotransferase system enzyme I N-terminal" evidence="10">
    <location>
        <begin position="9"/>
        <end position="122"/>
    </location>
</feature>
<dbReference type="PANTHER" id="PTHR46244">
    <property type="entry name" value="PHOSPHOENOLPYRUVATE-PROTEIN PHOSPHOTRANSFERASE"/>
    <property type="match status" value="1"/>
</dbReference>